<dbReference type="RefSeq" id="WP_119376994.1">
    <property type="nucleotide sequence ID" value="NZ_QWFX01000013.1"/>
</dbReference>
<evidence type="ECO:0000256" key="1">
    <source>
        <dbReference type="SAM" id="Phobius"/>
    </source>
</evidence>
<evidence type="ECO:0000313" key="3">
    <source>
        <dbReference type="Proteomes" id="UP000266385"/>
    </source>
</evidence>
<keyword evidence="1" id="KW-0812">Transmembrane</keyword>
<name>A0A399RFR4_9PROT</name>
<keyword evidence="3" id="KW-1185">Reference proteome</keyword>
<accession>A0A399RFR4</accession>
<keyword evidence="1" id="KW-0472">Membrane</keyword>
<dbReference type="AlphaFoldDB" id="A0A399RFR4"/>
<organism evidence="2 3">
    <name type="scientific">Henriciella mobilis</name>
    <dbReference type="NCBI Taxonomy" id="2305467"/>
    <lineage>
        <taxon>Bacteria</taxon>
        <taxon>Pseudomonadati</taxon>
        <taxon>Pseudomonadota</taxon>
        <taxon>Alphaproteobacteria</taxon>
        <taxon>Hyphomonadales</taxon>
        <taxon>Hyphomonadaceae</taxon>
        <taxon>Henriciella</taxon>
    </lineage>
</organism>
<keyword evidence="1" id="KW-1133">Transmembrane helix</keyword>
<comment type="caution">
    <text evidence="2">The sequence shown here is derived from an EMBL/GenBank/DDBJ whole genome shotgun (WGS) entry which is preliminary data.</text>
</comment>
<dbReference type="EMBL" id="QWFX01000013">
    <property type="protein sequence ID" value="RIJ28459.1"/>
    <property type="molecule type" value="Genomic_DNA"/>
</dbReference>
<protein>
    <submittedName>
        <fullName evidence="2">Uncharacterized protein</fullName>
    </submittedName>
</protein>
<dbReference type="OrthoDB" id="7562173at2"/>
<sequence length="248" mass="27947">MRLRRLSEHIGQQNWLAVGLDFLIVVAGVFIGLQLGNWNTARADRAAYQDALERYRAEVVTNLATLDEADEQAIVTLEFVSNAFDSLLSCDDSPEALEAVNRGINVIMGTSGLSLRSSALEELTSSPRLLARQGEDARKRFSDTAYYKSVFLREAEFIEVLPLDERAQNNPIIAVGPRARREVSYAGRDYSRPDRLLRLGVPVSEACRNDRLIKSFYTWERWQSALPAVSRILREQLESDLAWLEGQA</sequence>
<gene>
    <name evidence="2" type="ORF">D1223_13830</name>
</gene>
<dbReference type="Proteomes" id="UP000266385">
    <property type="component" value="Unassembled WGS sequence"/>
</dbReference>
<proteinExistence type="predicted"/>
<feature type="transmembrane region" description="Helical" evidence="1">
    <location>
        <begin position="15"/>
        <end position="35"/>
    </location>
</feature>
<reference evidence="2 3" key="1">
    <citation type="submission" date="2018-08" db="EMBL/GenBank/DDBJ databases">
        <title>Henriciella mobilis sp. nov., isolated from seawater.</title>
        <authorList>
            <person name="Cheng H."/>
            <person name="Wu Y.-H."/>
            <person name="Xu X.-W."/>
            <person name="Guo L.-L."/>
        </authorList>
    </citation>
    <scope>NUCLEOTIDE SEQUENCE [LARGE SCALE GENOMIC DNA]</scope>
    <source>
        <strain evidence="2 3">JN25</strain>
    </source>
</reference>
<evidence type="ECO:0000313" key="2">
    <source>
        <dbReference type="EMBL" id="RIJ28459.1"/>
    </source>
</evidence>